<evidence type="ECO:0000313" key="1">
    <source>
        <dbReference type="EMBL" id="CAL6018525.1"/>
    </source>
</evidence>
<evidence type="ECO:0000313" key="2">
    <source>
        <dbReference type="Proteomes" id="UP001642409"/>
    </source>
</evidence>
<keyword evidence="2" id="KW-1185">Reference proteome</keyword>
<reference evidence="1 2" key="1">
    <citation type="submission" date="2024-07" db="EMBL/GenBank/DDBJ databases">
        <authorList>
            <person name="Akdeniz Z."/>
        </authorList>
    </citation>
    <scope>NUCLEOTIDE SEQUENCE [LARGE SCALE GENOMIC DNA]</scope>
</reference>
<gene>
    <name evidence="1" type="ORF">HINF_LOCUS26514</name>
</gene>
<proteinExistence type="predicted"/>
<name>A0ABP1IL30_9EUKA</name>
<accession>A0ABP1IL30</accession>
<sequence length="154" mass="18184">MKSKQQIIKIPQILEPLLQKCLNIQEQPNTRKSSDFFKKSSISQIQGNIYDNIESIVQQIQRIQKVIFKYGKSLMRFDDLIKGYEQHAINIQSDQSIMIEQIKEIYEQKGGQKIDQCEDYQELLQQPIINNQIKTYNSFNDDSYSEDDEFVLLK</sequence>
<dbReference type="Proteomes" id="UP001642409">
    <property type="component" value="Unassembled WGS sequence"/>
</dbReference>
<protein>
    <submittedName>
        <fullName evidence="1">Hypothetical_protein</fullName>
    </submittedName>
</protein>
<comment type="caution">
    <text evidence="1">The sequence shown here is derived from an EMBL/GenBank/DDBJ whole genome shotgun (WGS) entry which is preliminary data.</text>
</comment>
<dbReference type="EMBL" id="CAXDID020000080">
    <property type="protein sequence ID" value="CAL6018525.1"/>
    <property type="molecule type" value="Genomic_DNA"/>
</dbReference>
<organism evidence="1 2">
    <name type="scientific">Hexamita inflata</name>
    <dbReference type="NCBI Taxonomy" id="28002"/>
    <lineage>
        <taxon>Eukaryota</taxon>
        <taxon>Metamonada</taxon>
        <taxon>Diplomonadida</taxon>
        <taxon>Hexamitidae</taxon>
        <taxon>Hexamitinae</taxon>
        <taxon>Hexamita</taxon>
    </lineage>
</organism>